<dbReference type="EMBL" id="DTBX01000045">
    <property type="protein sequence ID" value="HGQ55057.1"/>
    <property type="molecule type" value="Genomic_DNA"/>
</dbReference>
<proteinExistence type="predicted"/>
<dbReference type="InterPro" id="IPR029031">
    <property type="entry name" value="Gingipain_N_sf"/>
</dbReference>
<feature type="domain" description="Gingipain propeptide" evidence="5">
    <location>
        <begin position="43"/>
        <end position="205"/>
    </location>
</feature>
<dbReference type="SUPFAM" id="SSF52129">
    <property type="entry name" value="Caspase-like"/>
    <property type="match status" value="1"/>
</dbReference>
<dbReference type="InterPro" id="IPR013783">
    <property type="entry name" value="Ig-like_fold"/>
</dbReference>
<dbReference type="PANTHER" id="PTHR24412">
    <property type="entry name" value="KELCH PROTEIN"/>
    <property type="match status" value="1"/>
</dbReference>
<dbReference type="Gene3D" id="2.120.10.80">
    <property type="entry name" value="Kelch-type beta propeller"/>
    <property type="match status" value="1"/>
</dbReference>
<evidence type="ECO:0000256" key="1">
    <source>
        <dbReference type="ARBA" id="ARBA00022441"/>
    </source>
</evidence>
<dbReference type="GO" id="GO:0004197">
    <property type="term" value="F:cysteine-type endopeptidase activity"/>
    <property type="evidence" value="ECO:0007669"/>
    <property type="project" value="InterPro"/>
</dbReference>
<dbReference type="Pfam" id="PF01364">
    <property type="entry name" value="Peptidase_C25"/>
    <property type="match status" value="1"/>
</dbReference>
<protein>
    <recommendedName>
        <fullName evidence="7">T9SS type A sorting domain-containing protein</fullName>
    </recommendedName>
</protein>
<dbReference type="GO" id="GO:0006508">
    <property type="term" value="P:proteolysis"/>
    <property type="evidence" value="ECO:0007669"/>
    <property type="project" value="InterPro"/>
</dbReference>
<evidence type="ECO:0000259" key="5">
    <source>
        <dbReference type="Pfam" id="PF08126"/>
    </source>
</evidence>
<keyword evidence="1" id="KW-0880">Kelch repeat</keyword>
<evidence type="ECO:0000256" key="3">
    <source>
        <dbReference type="ARBA" id="ARBA00022737"/>
    </source>
</evidence>
<organism evidence="6">
    <name type="scientific">candidate division WOR-3 bacterium</name>
    <dbReference type="NCBI Taxonomy" id="2052148"/>
    <lineage>
        <taxon>Bacteria</taxon>
        <taxon>Bacteria division WOR-3</taxon>
    </lineage>
</organism>
<comment type="caution">
    <text evidence="6">The sequence shown here is derived from an EMBL/GenBank/DDBJ whole genome shotgun (WGS) entry which is preliminary data.</text>
</comment>
<keyword evidence="3" id="KW-0677">Repeat</keyword>
<keyword evidence="2" id="KW-0732">Signal</keyword>
<evidence type="ECO:0000256" key="2">
    <source>
        <dbReference type="ARBA" id="ARBA00022729"/>
    </source>
</evidence>
<gene>
    <name evidence="6" type="ORF">ENU28_01160</name>
</gene>
<dbReference type="Gene3D" id="3.40.50.1460">
    <property type="match status" value="1"/>
</dbReference>
<dbReference type="PANTHER" id="PTHR24412:SF272">
    <property type="entry name" value="KELCH-LIKE PROTEIN DIABLO"/>
    <property type="match status" value="1"/>
</dbReference>
<evidence type="ECO:0008006" key="7">
    <source>
        <dbReference type="Google" id="ProtNLM"/>
    </source>
</evidence>
<dbReference type="Pfam" id="PF08126">
    <property type="entry name" value="Propeptide_C25"/>
    <property type="match status" value="1"/>
</dbReference>
<dbReference type="InterPro" id="IPR029030">
    <property type="entry name" value="Caspase-like_dom_sf"/>
</dbReference>
<dbReference type="InterPro" id="IPR001769">
    <property type="entry name" value="Gingipain"/>
</dbReference>
<dbReference type="InterPro" id="IPR038490">
    <property type="entry name" value="Gingipain_propep_sf"/>
</dbReference>
<dbReference type="Gene3D" id="2.60.40.3800">
    <property type="match status" value="1"/>
</dbReference>
<sequence length="1682" mass="190832">MRVKNIFVILFFISFIFAGNIIKEFSFGRIDSKKIDNYDLINLEGCNARLEEVGKPIIPFKDISILIPPSAEISSIEILELERKEIPGNYYLYPAQMPRPIGVDYDKEYPFIIDQEFYETEEEYPKELYRIIPSGCKSGFRIGGIFLFPLHYIPKERKLILYSKIKIKINYEEGKYDIIRLTKSQRDLFSKDLKYLVINPEDINKFSPPLRASDNPDIDYVILTDTNLVSSFVPLRDWLRKTGLWTEIRTTQWVNSNYSGRDLPEKIRNFIKNYFQTQGLKYVLLGGDGDYNNPVVPTRQAGPLTVGGSTRFIACDLYYADLDWSWNGDNDTLFGEWTGDTVDLYHDIYVGRIPVENTSHINNFITKLFKYLKTPDTTYQKKLLLPGALLWSGYNHMQSQESIANLSPSGWTDRLLDQGTNTGRRYEVRDSINQKFHFVHLVAHGNYEGSWITSGTPQYHRIDCGQQTNTNALCIINAISCMPGAFDSAVSPSCLAESALNAPNAAIGVMMNTRYGWGSPPYIGYSELLDVRFYHYFFTMDSVRFAPCHQSSKEFYRNYALNLAQVWRWCYYELTLFGEPSMLMWKDYPKRMVAYFPHTIPTGNQVFPCTVRTLTGTPVEQALVCLWKGDEIYQTGYTNSNGIVIFNINPTSAGYMYVTATKPNYIPYEDSSEVVLISYDVAVTEIISPTGIVDSGATITPQAKIKNFGIYPASFQAIFRIGTFYNQQVNVNLNPNDSVIVSFPNWQANQRGSHIVKCTVAYANDQRPENNSLIDSVFVRVLDVAVLEIISPTGTVDSGTNVTPRAKVKNFGNVNSSFVARFRIGTFYNQQVNVNLNPNDSVIVSFPNWQANQRGTHLVKCTVALTGDRIPNNNYQQTNVYVRVLDVGVTQIVSPQGNIDSGVVITPQARVKNYGNENSNFKVKFIIGNFYLDSLTIGLVPDRETLLNFTPWQANQLGTHTVKCTTLLIGDLNPYNNYQTGQVTVGYKDVGIIQINTPSGVIDSPGTITPQVVVKNFGSLPVSFPIYFKIIGPSSYFNSQTVLNLMPNEERQVNFAFWQVGLRGDYLATCSLNLSGDRNPDNDKLDTTFTVQVKDIGILSILSPKGIIDSGNIIKPEVSVKNYGSVALSFKTILKIPPIYSDSQETNLNSGEETTLVFNNFLPETTGLFFVNCSLRISDVNVVNNVKRETLFIAGVGERDVGVLRIIAPLYYGVSGEIRPLAVVKNFSPTPQSFKVFFKVVDSTNNNLLYFESTFVFNLAPNYSKDVAFPIWRAQVGLYSLTCSTYIPKDINSLNDVVKGYVKIEASLPEHWNLLRDLPLGPSSKKVKGGAALTFLRPNFIYAFKGNKTTEFYCYDITTGNWEKKTDIPYAAEKRKPVGNGGALTSDLERYVYAIKGNNTLEFWRYDAINDQWERLPDIPLGSKRVKDGAGLAYVKKGDSSFVYLLKGSKTNEFYAYYIEGNIWLNKEPAPFGPSNRPFNKGSAITFDNKENIYAIKGGEFEFYAYNINTGIWQRKADLPMFYNNRLKKNKQGCALTANWDGIVFAFRGNNTLDFLAYYPEENQWYHKEPIPVYPSDKKVKDGGALTYSFYNNMIYAFKGNNTNEFWCYLFYEALAKGEEIKKKESKQDEITNLIKNKRISKYEIYDIQGRKVKEIRKKGLYLLKIYDNNYNLKTIKIIKIK</sequence>
<evidence type="ECO:0000259" key="4">
    <source>
        <dbReference type="Pfam" id="PF01364"/>
    </source>
</evidence>
<name>A0A7V4FE68_UNCW3</name>
<dbReference type="Gene3D" id="2.60.40.10">
    <property type="entry name" value="Immunoglobulins"/>
    <property type="match status" value="4"/>
</dbReference>
<accession>A0A7V4FE68</accession>
<dbReference type="InterPro" id="IPR012600">
    <property type="entry name" value="Propeptide_C25"/>
</dbReference>
<feature type="domain" description="Gingipain" evidence="4">
    <location>
        <begin position="220"/>
        <end position="582"/>
    </location>
</feature>
<dbReference type="SUPFAM" id="SSF117281">
    <property type="entry name" value="Kelch motif"/>
    <property type="match status" value="1"/>
</dbReference>
<evidence type="ECO:0000313" key="6">
    <source>
        <dbReference type="EMBL" id="HGQ55057.1"/>
    </source>
</evidence>
<dbReference type="InterPro" id="IPR015915">
    <property type="entry name" value="Kelch-typ_b-propeller"/>
</dbReference>
<reference evidence="6" key="1">
    <citation type="journal article" date="2020" name="mSystems">
        <title>Genome- and Community-Level Interaction Insights into Carbon Utilization and Element Cycling Functions of Hydrothermarchaeota in Hydrothermal Sediment.</title>
        <authorList>
            <person name="Zhou Z."/>
            <person name="Liu Y."/>
            <person name="Xu W."/>
            <person name="Pan J."/>
            <person name="Luo Z.H."/>
            <person name="Li M."/>
        </authorList>
    </citation>
    <scope>NUCLEOTIDE SEQUENCE [LARGE SCALE GENOMIC DNA]</scope>
    <source>
        <strain evidence="6">SpSt-655</strain>
    </source>
</reference>
<dbReference type="Gene3D" id="3.40.50.10390">
    <property type="entry name" value="Gingipain r, domain 1"/>
    <property type="match status" value="1"/>
</dbReference>